<evidence type="ECO:0000256" key="1">
    <source>
        <dbReference type="SAM" id="MobiDB-lite"/>
    </source>
</evidence>
<gene>
    <name evidence="2" type="ORF">Nepgr_011990</name>
</gene>
<accession>A0AAD3SG66</accession>
<reference evidence="2" key="1">
    <citation type="submission" date="2023-05" db="EMBL/GenBank/DDBJ databases">
        <title>Nepenthes gracilis genome sequencing.</title>
        <authorList>
            <person name="Fukushima K."/>
        </authorList>
    </citation>
    <scope>NUCLEOTIDE SEQUENCE</scope>
    <source>
        <strain evidence="2">SING2019-196</strain>
    </source>
</reference>
<dbReference type="Proteomes" id="UP001279734">
    <property type="component" value="Unassembled WGS sequence"/>
</dbReference>
<organism evidence="2 3">
    <name type="scientific">Nepenthes gracilis</name>
    <name type="common">Slender pitcher plant</name>
    <dbReference type="NCBI Taxonomy" id="150966"/>
    <lineage>
        <taxon>Eukaryota</taxon>
        <taxon>Viridiplantae</taxon>
        <taxon>Streptophyta</taxon>
        <taxon>Embryophyta</taxon>
        <taxon>Tracheophyta</taxon>
        <taxon>Spermatophyta</taxon>
        <taxon>Magnoliopsida</taxon>
        <taxon>eudicotyledons</taxon>
        <taxon>Gunneridae</taxon>
        <taxon>Pentapetalae</taxon>
        <taxon>Caryophyllales</taxon>
        <taxon>Nepenthaceae</taxon>
        <taxon>Nepenthes</taxon>
    </lineage>
</organism>
<sequence length="89" mass="9903">MVEEENKYNSEDEEHKKEEAKSVMENHASNTRNAIKEEKIPSADMGAMMDDHAPSTGANTVLNYADDESTEGITNIENKFMPTTPNIQG</sequence>
<dbReference type="EMBL" id="BSYO01000009">
    <property type="protein sequence ID" value="GMH10149.1"/>
    <property type="molecule type" value="Genomic_DNA"/>
</dbReference>
<feature type="region of interest" description="Disordered" evidence="1">
    <location>
        <begin position="1"/>
        <end position="41"/>
    </location>
</feature>
<protein>
    <submittedName>
        <fullName evidence="2">Uncharacterized protein</fullName>
    </submittedName>
</protein>
<proteinExistence type="predicted"/>
<keyword evidence="3" id="KW-1185">Reference proteome</keyword>
<evidence type="ECO:0000313" key="2">
    <source>
        <dbReference type="EMBL" id="GMH10149.1"/>
    </source>
</evidence>
<name>A0AAD3SG66_NEPGR</name>
<feature type="compositionally biased region" description="Basic and acidic residues" evidence="1">
    <location>
        <begin position="1"/>
        <end position="24"/>
    </location>
</feature>
<evidence type="ECO:0000313" key="3">
    <source>
        <dbReference type="Proteomes" id="UP001279734"/>
    </source>
</evidence>
<comment type="caution">
    <text evidence="2">The sequence shown here is derived from an EMBL/GenBank/DDBJ whole genome shotgun (WGS) entry which is preliminary data.</text>
</comment>
<dbReference type="AlphaFoldDB" id="A0AAD3SG66"/>